<dbReference type="RefSeq" id="WP_207704441.1">
    <property type="nucleotide sequence ID" value="NZ_JAFREL020000006.1"/>
</dbReference>
<evidence type="ECO:0000313" key="6">
    <source>
        <dbReference type="Proteomes" id="UP000664357"/>
    </source>
</evidence>
<protein>
    <submittedName>
        <fullName evidence="5">Mid-cell-anchored protein Z</fullName>
    </submittedName>
</protein>
<feature type="region of interest" description="Disordered" evidence="2">
    <location>
        <begin position="423"/>
        <end position="479"/>
    </location>
</feature>
<dbReference type="InterPro" id="IPR040532">
    <property type="entry name" value="MapZ_C2"/>
</dbReference>
<keyword evidence="6" id="KW-1185">Reference proteome</keyword>
<dbReference type="Proteomes" id="UP000664357">
    <property type="component" value="Unassembled WGS sequence"/>
</dbReference>
<evidence type="ECO:0000256" key="1">
    <source>
        <dbReference type="SAM" id="Coils"/>
    </source>
</evidence>
<evidence type="ECO:0000256" key="2">
    <source>
        <dbReference type="SAM" id="MobiDB-lite"/>
    </source>
</evidence>
<gene>
    <name evidence="5" type="ORF">JZO67_004912</name>
</gene>
<dbReference type="Pfam" id="PF18708">
    <property type="entry name" value="MapZ_C2"/>
    <property type="match status" value="1"/>
</dbReference>
<reference evidence="5 6" key="1">
    <citation type="submission" date="2021-03" db="EMBL/GenBank/DDBJ databases">
        <authorList>
            <person name="Gilmore M.S."/>
            <person name="Schwartzman J."/>
            <person name="Van Tyne D."/>
            <person name="Martin M."/>
            <person name="Earl A.M."/>
            <person name="Manson A.L."/>
            <person name="Straub T."/>
            <person name="Salamzade R."/>
            <person name="Saavedra J."/>
            <person name="Lebreton F."/>
            <person name="Prichula J."/>
            <person name="Schaufler K."/>
            <person name="Gaca A."/>
            <person name="Sgardioli B."/>
            <person name="Wagenaar J."/>
            <person name="Strong T."/>
        </authorList>
    </citation>
    <scope>NUCLEOTIDE SEQUENCE [LARGE SCALE GENOMIC DNA]</scope>
    <source>
        <strain evidence="5 6">665A</strain>
    </source>
</reference>
<feature type="domain" description="MapZ extracellular" evidence="3">
    <location>
        <begin position="229"/>
        <end position="356"/>
    </location>
</feature>
<keyword evidence="1" id="KW-0175">Coiled coil</keyword>
<feature type="compositionally biased region" description="Basic and acidic residues" evidence="2">
    <location>
        <begin position="90"/>
        <end position="116"/>
    </location>
</feature>
<feature type="compositionally biased region" description="Basic and acidic residues" evidence="2">
    <location>
        <begin position="423"/>
        <end position="452"/>
    </location>
</feature>
<evidence type="ECO:0000259" key="3">
    <source>
        <dbReference type="Pfam" id="PF18041"/>
    </source>
</evidence>
<feature type="domain" description="MapZ extracellular C-terminal" evidence="4">
    <location>
        <begin position="464"/>
        <end position="556"/>
    </location>
</feature>
<reference evidence="5 6" key="2">
    <citation type="submission" date="2024-02" db="EMBL/GenBank/DDBJ databases">
        <title>The Genome Sequence of Enterococcus sp. DIV0159.</title>
        <authorList>
            <person name="Earl A."/>
            <person name="Manson A."/>
            <person name="Gilmore M."/>
            <person name="Sanders J."/>
            <person name="Shea T."/>
            <person name="Howe W."/>
            <person name="Livny J."/>
            <person name="Cuomo C."/>
            <person name="Neafsey D."/>
            <person name="Birren B."/>
        </authorList>
    </citation>
    <scope>NUCLEOTIDE SEQUENCE [LARGE SCALE GENOMIC DNA]</scope>
    <source>
        <strain evidence="5 6">665A</strain>
    </source>
</reference>
<dbReference type="Pfam" id="PF18041">
    <property type="entry name" value="MapZ_EC1"/>
    <property type="match status" value="1"/>
</dbReference>
<sequence length="559" mass="61917">MHKCPNCRFEPVDGLATCPNCGFSLVSVDDTLPEDKNDEIEWSELSQLSVESVREMFAEDKADDLEENVKTQNEDNADDTNPILAQYIREHKGEYIPRRDVEPNKEEKTEAEKNEPDGQQAAESLETSEEAIKSEAVEPVVAESPTVDKILPTEPETVVPVLAENTSSEENEQASETEAKPQEPNFGGGNAYSGDNEPPKKSHKKWYITLAAVALLGIGGGYYYHTEKEAEAQRVAAVKKENKEIDTLEETIQEFYTDDKQVFIRADKIGQNTSKLAEEIAKHKDSSRYKELDTSYERLLDKMNSIQEVNLLFTSPAIDGDKVADNLQLKADQPVDLAVNTGDQSFNDLLNQAISQAKDQYEKIEEAKKALSQVIQDGSVLEGVTREQYNSANDALNAVTNQTLVETQKADLKKVDDTLTEKEKKAEEERLAAEKAAQEKAEQEKAAQERQKSTTNSGGPNQPIVGSDSDQTADLSNAAWGWNPGVKEKVIQTCLSRGYITEGGYYVEPARIENGEGYYNLYATTNQASLTKNLSPSDLPMYVVTINCKTGWFKGNGGN</sequence>
<proteinExistence type="predicted"/>
<evidence type="ECO:0000259" key="4">
    <source>
        <dbReference type="Pfam" id="PF18708"/>
    </source>
</evidence>
<feature type="coiled-coil region" evidence="1">
    <location>
        <begin position="347"/>
        <end position="377"/>
    </location>
</feature>
<comment type="caution">
    <text evidence="5">The sequence shown here is derived from an EMBL/GenBank/DDBJ whole genome shotgun (WGS) entry which is preliminary data.</text>
</comment>
<dbReference type="EMBL" id="JAFREL020000006">
    <property type="protein sequence ID" value="MEO1772929.1"/>
    <property type="molecule type" value="Genomic_DNA"/>
</dbReference>
<name>A0ABV0EZ71_9ENTE</name>
<accession>A0ABV0EZ71</accession>
<organism evidence="5 6">
    <name type="scientific">Candidatus Enterococcus ferrettii</name>
    <dbReference type="NCBI Taxonomy" id="2815324"/>
    <lineage>
        <taxon>Bacteria</taxon>
        <taxon>Bacillati</taxon>
        <taxon>Bacillota</taxon>
        <taxon>Bacilli</taxon>
        <taxon>Lactobacillales</taxon>
        <taxon>Enterococcaceae</taxon>
        <taxon>Enterococcus</taxon>
    </lineage>
</organism>
<feature type="region of interest" description="Disordered" evidence="2">
    <location>
        <begin position="90"/>
        <end position="201"/>
    </location>
</feature>
<dbReference type="InterPro" id="IPR041295">
    <property type="entry name" value="MapZ_EC1"/>
</dbReference>
<evidence type="ECO:0000313" key="5">
    <source>
        <dbReference type="EMBL" id="MEO1772929.1"/>
    </source>
</evidence>